<protein>
    <submittedName>
        <fullName evidence="2">Uncharacterized protein</fullName>
    </submittedName>
</protein>
<feature type="compositionally biased region" description="Basic and acidic residues" evidence="1">
    <location>
        <begin position="914"/>
        <end position="923"/>
    </location>
</feature>
<reference evidence="2" key="1">
    <citation type="journal article" date="2020" name="Phytopathology">
        <title>Genome sequence and comparative analysis of Colletotrichum gloeosporioides isolated from Liriodendron leaves.</title>
        <authorList>
            <person name="Fu F.F."/>
            <person name="Hao Z."/>
            <person name="Wang P."/>
            <person name="Lu Y."/>
            <person name="Xue L.J."/>
            <person name="Wei G."/>
            <person name="Tian Y."/>
            <person name="Baishi H."/>
            <person name="Xu H."/>
            <person name="Shi J."/>
            <person name="Cheng T."/>
            <person name="Wang G."/>
            <person name="Yi Y."/>
            <person name="Chen J."/>
        </authorList>
    </citation>
    <scope>NUCLEOTIDE SEQUENCE</scope>
    <source>
        <strain evidence="2">Lc1</strain>
    </source>
</reference>
<comment type="caution">
    <text evidence="2">The sequence shown here is derived from an EMBL/GenBank/DDBJ whole genome shotgun (WGS) entry which is preliminary data.</text>
</comment>
<evidence type="ECO:0000313" key="3">
    <source>
        <dbReference type="Proteomes" id="UP000613401"/>
    </source>
</evidence>
<proteinExistence type="predicted"/>
<feature type="region of interest" description="Disordered" evidence="1">
    <location>
        <begin position="222"/>
        <end position="242"/>
    </location>
</feature>
<dbReference type="Proteomes" id="UP000613401">
    <property type="component" value="Unassembled WGS sequence"/>
</dbReference>
<keyword evidence="3" id="KW-1185">Reference proteome</keyword>
<dbReference type="AlphaFoldDB" id="A0A8H4CE51"/>
<feature type="compositionally biased region" description="Basic and acidic residues" evidence="1">
    <location>
        <begin position="222"/>
        <end position="232"/>
    </location>
</feature>
<dbReference type="RefSeq" id="XP_045261292.1">
    <property type="nucleotide sequence ID" value="XM_045412257.1"/>
</dbReference>
<reference evidence="2" key="2">
    <citation type="submission" date="2020-03" db="EMBL/GenBank/DDBJ databases">
        <authorList>
            <person name="Fu F.-F."/>
            <person name="Chen J."/>
        </authorList>
    </citation>
    <scope>NUCLEOTIDE SEQUENCE</scope>
    <source>
        <strain evidence="2">Lc1</strain>
    </source>
</reference>
<gene>
    <name evidence="2" type="ORF">GCG54_00012379</name>
</gene>
<accession>A0A8H4CE51</accession>
<feature type="region of interest" description="Disordered" evidence="1">
    <location>
        <begin position="913"/>
        <end position="953"/>
    </location>
</feature>
<feature type="compositionally biased region" description="Polar residues" evidence="1">
    <location>
        <begin position="940"/>
        <end position="953"/>
    </location>
</feature>
<dbReference type="EMBL" id="WVTB01000065">
    <property type="protein sequence ID" value="KAF3802133.1"/>
    <property type="molecule type" value="Genomic_DNA"/>
</dbReference>
<dbReference type="GeneID" id="69019499"/>
<sequence>MDFPYPPRRAPWFDVGQTLQLFPHLNPPEPWGGAYPYPPASELKNIAATYPRGFDPAAEVDEAAICKVKIIKHLRFGLGRGPQVLLCEITKYPQTLAQPQMPFPRFTSDQKAENEHLLDWIVLKVSDGRLFPSGSVFPPWNNWELADQSHSRDSSALKFLYQKHWQHHTIMGSPYHVPSYFGTWVAEIPYKNKAGEQKTRYAGAVAMEFVRGVSISELCKREPPKNRHLRSDDAEDEPGPNMARLIPRNDPDLFEGPEFAGQVIEVENETFRLIVLRRMLDCVVKTLRLGAEYTEMSPHNTFVSVLDDRGDRTVTPRVVFLDYSNFEVYEKTKYAADPEWPDQDPLTEKQYPIDPFERFATVHQCTFSVNFSGCYPAIWDKYPLLFYCWLGKTFGGIVEGPTYSIFQDRGDEPTRSLRKIVADHGASHAEAPVHSKDDFLRSVKEHTGMDVSQYINWKTYENLVCRNCPSFDIGQKLDLIPRVNPPEPWGYGVYPPPTPSQLDNLATHPSGFDPNADIDKKTTATVKIIKRHSNTLKHGHQVLLCKMTKYPRSLAQPQMPFPRFDPETKTDNSVNYFILKVSDGLLFPRGLGVPPYDNWQLAEHFHVRESAALRFHYEKHLVRGDIMGPPYHVPSYYGTWIVKLPYTDQREGVRKIRYFGVIATEYVRGLSIKNLCSSYDPEETRLVPKSYNVIPEYDSDLGPMNPQDETFRLDVLKLWLEGVVKSLHVGVQWCDLNPQNILATVLDLNGSSVPTRVVFSDFCRTEIYEKAQLARNPEWPSRHPLTELPNPPLPFERFCIDAISLFLGWYPQRWEESPWLSEYSVFRTSMSDYDRRVRELGKIVADLGAESRSSQPEASYGEDCENAIEELRSRKADEWAVRNVETFENDTPPSCLAMYGHLNAGTWGVKLFTSKRERSKSGDGSEEETSSPKRQKQRTQDGFSCSVNVNRKQ</sequence>
<evidence type="ECO:0000313" key="2">
    <source>
        <dbReference type="EMBL" id="KAF3802133.1"/>
    </source>
</evidence>
<organism evidence="2 3">
    <name type="scientific">Colletotrichum gloeosporioides</name>
    <name type="common">Anthracnose fungus</name>
    <name type="synonym">Glomerella cingulata</name>
    <dbReference type="NCBI Taxonomy" id="474922"/>
    <lineage>
        <taxon>Eukaryota</taxon>
        <taxon>Fungi</taxon>
        <taxon>Dikarya</taxon>
        <taxon>Ascomycota</taxon>
        <taxon>Pezizomycotina</taxon>
        <taxon>Sordariomycetes</taxon>
        <taxon>Hypocreomycetidae</taxon>
        <taxon>Glomerellales</taxon>
        <taxon>Glomerellaceae</taxon>
        <taxon>Colletotrichum</taxon>
        <taxon>Colletotrichum gloeosporioides species complex</taxon>
    </lineage>
</organism>
<evidence type="ECO:0000256" key="1">
    <source>
        <dbReference type="SAM" id="MobiDB-lite"/>
    </source>
</evidence>
<name>A0A8H4CE51_COLGL</name>